<keyword evidence="1" id="KW-1133">Transmembrane helix</keyword>
<evidence type="ECO:0000313" key="2">
    <source>
        <dbReference type="EMBL" id="VDD66028.1"/>
    </source>
</evidence>
<reference evidence="2" key="1">
    <citation type="submission" date="2018-11" db="EMBL/GenBank/DDBJ databases">
        <authorList>
            <consortium name="Genoscope - CEA"/>
            <person name="William W."/>
        </authorList>
    </citation>
    <scope>NUCLEOTIDE SEQUENCE</scope>
</reference>
<dbReference type="EMBL" id="LR031933">
    <property type="protein sequence ID" value="VDD66028.1"/>
    <property type="molecule type" value="Genomic_DNA"/>
</dbReference>
<keyword evidence="1" id="KW-0812">Transmembrane</keyword>
<keyword evidence="1" id="KW-0472">Membrane</keyword>
<accession>A0A3P6GHP4</accession>
<gene>
    <name evidence="2" type="ORF">BOLSC73T61256H</name>
</gene>
<dbReference type="AlphaFoldDB" id="A0A3P6GHP4"/>
<feature type="transmembrane region" description="Helical" evidence="1">
    <location>
        <begin position="12"/>
        <end position="35"/>
    </location>
</feature>
<protein>
    <submittedName>
        <fullName evidence="2">Uncharacterized protein</fullName>
    </submittedName>
</protein>
<name>A0A3P6GHP4_BRAOL</name>
<proteinExistence type="predicted"/>
<evidence type="ECO:0000256" key="1">
    <source>
        <dbReference type="SAM" id="Phobius"/>
    </source>
</evidence>
<organism evidence="2">
    <name type="scientific">Brassica oleracea</name>
    <name type="common">Wild cabbage</name>
    <dbReference type="NCBI Taxonomy" id="3712"/>
    <lineage>
        <taxon>Eukaryota</taxon>
        <taxon>Viridiplantae</taxon>
        <taxon>Streptophyta</taxon>
        <taxon>Embryophyta</taxon>
        <taxon>Tracheophyta</taxon>
        <taxon>Spermatophyta</taxon>
        <taxon>Magnoliopsida</taxon>
        <taxon>eudicotyledons</taxon>
        <taxon>Gunneridae</taxon>
        <taxon>Pentapetalae</taxon>
        <taxon>rosids</taxon>
        <taxon>malvids</taxon>
        <taxon>Brassicales</taxon>
        <taxon>Brassicaceae</taxon>
        <taxon>Brassiceae</taxon>
        <taxon>Brassica</taxon>
    </lineage>
</organism>
<sequence>MDFPLRKQDAFSLLVPTESCTVLFNAIVLYLYYYLSSDDVVRINRA</sequence>